<accession>A0A521DPP4</accession>
<sequence length="75" mass="8539">MTRHIDQEIDDSKSVFEQLRKAKINRTDKDGAIGVPVFLTAEELEQQGIDPEETDEVVIRVERGFLLLDDANPDE</sequence>
<dbReference type="GeneID" id="65213357"/>
<protein>
    <submittedName>
        <fullName evidence="1">Uncharacterized protein</fullName>
    </submittedName>
</protein>
<keyword evidence="2" id="KW-1185">Reference proteome</keyword>
<organism evidence="1 2">
    <name type="scientific">Halorubrum cibi</name>
    <dbReference type="NCBI Taxonomy" id="413815"/>
    <lineage>
        <taxon>Archaea</taxon>
        <taxon>Methanobacteriati</taxon>
        <taxon>Methanobacteriota</taxon>
        <taxon>Stenosarchaea group</taxon>
        <taxon>Halobacteria</taxon>
        <taxon>Halobacteriales</taxon>
        <taxon>Haloferacaceae</taxon>
        <taxon>Halorubrum</taxon>
    </lineage>
</organism>
<name>A0A521DPP4_9EURY</name>
<gene>
    <name evidence="1" type="ORF">SAMN06264867_107190</name>
</gene>
<dbReference type="EMBL" id="FXTD01000007">
    <property type="protein sequence ID" value="SMO73545.1"/>
    <property type="molecule type" value="Genomic_DNA"/>
</dbReference>
<dbReference type="AlphaFoldDB" id="A0A521DPP4"/>
<reference evidence="1 2" key="1">
    <citation type="submission" date="2017-05" db="EMBL/GenBank/DDBJ databases">
        <authorList>
            <person name="Varghese N."/>
            <person name="Submissions S."/>
        </authorList>
    </citation>
    <scope>NUCLEOTIDE SEQUENCE [LARGE SCALE GENOMIC DNA]</scope>
    <source>
        <strain evidence="1 2">DSM 19504</strain>
    </source>
</reference>
<dbReference type="OrthoDB" id="346006at2157"/>
<dbReference type="Proteomes" id="UP000319712">
    <property type="component" value="Unassembled WGS sequence"/>
</dbReference>
<evidence type="ECO:0000313" key="2">
    <source>
        <dbReference type="Proteomes" id="UP000319712"/>
    </source>
</evidence>
<evidence type="ECO:0000313" key="1">
    <source>
        <dbReference type="EMBL" id="SMO73545.1"/>
    </source>
</evidence>
<dbReference type="RefSeq" id="WP_094558434.1">
    <property type="nucleotide sequence ID" value="NZ_FXTD01000007.1"/>
</dbReference>
<proteinExistence type="predicted"/>